<keyword evidence="4" id="KW-1185">Reference proteome</keyword>
<dbReference type="SUPFAM" id="SSF51735">
    <property type="entry name" value="NAD(P)-binding Rossmann-fold domains"/>
    <property type="match status" value="1"/>
</dbReference>
<evidence type="ECO:0000313" key="3">
    <source>
        <dbReference type="EMBL" id="MBB6628767.1"/>
    </source>
</evidence>
<dbReference type="Proteomes" id="UP000523955">
    <property type="component" value="Unassembled WGS sequence"/>
</dbReference>
<dbReference type="AlphaFoldDB" id="A0A7X0VC98"/>
<evidence type="ECO:0000256" key="2">
    <source>
        <dbReference type="ARBA" id="ARBA00023002"/>
    </source>
</evidence>
<reference evidence="3 4" key="1">
    <citation type="submission" date="2020-08" db="EMBL/GenBank/DDBJ databases">
        <authorList>
            <person name="Seo M.-J."/>
        </authorList>
    </citation>
    <scope>NUCLEOTIDE SEQUENCE [LARGE SCALE GENOMIC DNA]</scope>
    <source>
        <strain evidence="3 4">KIGAM211</strain>
    </source>
</reference>
<dbReference type="PROSITE" id="PS00061">
    <property type="entry name" value="ADH_SHORT"/>
    <property type="match status" value="1"/>
</dbReference>
<dbReference type="RefSeq" id="WP_185253785.1">
    <property type="nucleotide sequence ID" value="NZ_JACKXE010000001.1"/>
</dbReference>
<dbReference type="GO" id="GO:0016491">
    <property type="term" value="F:oxidoreductase activity"/>
    <property type="evidence" value="ECO:0007669"/>
    <property type="project" value="UniProtKB-KW"/>
</dbReference>
<organism evidence="3 4">
    <name type="scientific">Nocardioides luti</name>
    <dbReference type="NCBI Taxonomy" id="2761101"/>
    <lineage>
        <taxon>Bacteria</taxon>
        <taxon>Bacillati</taxon>
        <taxon>Actinomycetota</taxon>
        <taxon>Actinomycetes</taxon>
        <taxon>Propionibacteriales</taxon>
        <taxon>Nocardioidaceae</taxon>
        <taxon>Nocardioides</taxon>
    </lineage>
</organism>
<dbReference type="Gene3D" id="3.40.50.720">
    <property type="entry name" value="NAD(P)-binding Rossmann-like Domain"/>
    <property type="match status" value="1"/>
</dbReference>
<dbReference type="PRINTS" id="PR00081">
    <property type="entry name" value="GDHRDH"/>
</dbReference>
<dbReference type="InterPro" id="IPR002347">
    <property type="entry name" value="SDR_fam"/>
</dbReference>
<dbReference type="CDD" id="cd05233">
    <property type="entry name" value="SDR_c"/>
    <property type="match status" value="1"/>
</dbReference>
<accession>A0A7X0VC98</accession>
<dbReference type="EMBL" id="JACKXE010000001">
    <property type="protein sequence ID" value="MBB6628767.1"/>
    <property type="molecule type" value="Genomic_DNA"/>
</dbReference>
<dbReference type="InterPro" id="IPR020904">
    <property type="entry name" value="Sc_DH/Rdtase_CS"/>
</dbReference>
<protein>
    <submittedName>
        <fullName evidence="3">SDR family oxidoreductase</fullName>
    </submittedName>
</protein>
<evidence type="ECO:0000256" key="1">
    <source>
        <dbReference type="ARBA" id="ARBA00006484"/>
    </source>
</evidence>
<dbReference type="InterPro" id="IPR036291">
    <property type="entry name" value="NAD(P)-bd_dom_sf"/>
</dbReference>
<evidence type="ECO:0000313" key="4">
    <source>
        <dbReference type="Proteomes" id="UP000523955"/>
    </source>
</evidence>
<dbReference type="PANTHER" id="PTHR43669:SF8">
    <property type="entry name" value="SHORT-CHAIN TYPE DEHYDROGENASE_REDUCTASE-RELATED"/>
    <property type="match status" value="1"/>
</dbReference>
<gene>
    <name evidence="3" type="ORF">H5V45_15680</name>
</gene>
<dbReference type="PANTHER" id="PTHR43669">
    <property type="entry name" value="5-KETO-D-GLUCONATE 5-REDUCTASE"/>
    <property type="match status" value="1"/>
</dbReference>
<name>A0A7X0VC98_9ACTN</name>
<sequence length="270" mass="27872">MTGHDKLRGKGAVVTGAGQGIGRALATRLAAEGARVVVNDLDADNAAAVAAEIGGTAVPGDCASEEGVRHLVDAATEALGRIDVYCANAGIDGGPLGTGDSLLDTSDEAWSRIIETNVMAHVRAARALVPGWLETGGGRFVVTASAAGLLTMIGSAPYSVTKHGSVAFAEWLSVTYGHRGVAVQAICPQGVQTRMLEDSGPLQALLSHDVALAPEAVADAWVASLADDRFLVLPHPEVAGYYAVRAQDTDRWLAGMRKLQGRLDDARAQA</sequence>
<comment type="similarity">
    <text evidence="1">Belongs to the short-chain dehydrogenases/reductases (SDR) family.</text>
</comment>
<proteinExistence type="inferred from homology"/>
<comment type="caution">
    <text evidence="3">The sequence shown here is derived from an EMBL/GenBank/DDBJ whole genome shotgun (WGS) entry which is preliminary data.</text>
</comment>
<keyword evidence="2" id="KW-0560">Oxidoreductase</keyword>
<dbReference type="Pfam" id="PF00106">
    <property type="entry name" value="adh_short"/>
    <property type="match status" value="1"/>
</dbReference>